<keyword evidence="10" id="KW-0443">Lipid metabolism</keyword>
<dbReference type="InterPro" id="IPR016064">
    <property type="entry name" value="NAD/diacylglycerol_kinase_sf"/>
</dbReference>
<evidence type="ECO:0000256" key="6">
    <source>
        <dbReference type="ARBA" id="ARBA00022741"/>
    </source>
</evidence>
<evidence type="ECO:0000256" key="8">
    <source>
        <dbReference type="ARBA" id="ARBA00022840"/>
    </source>
</evidence>
<organism evidence="14 15">
    <name type="scientific">Paenibacillus aquistagni</name>
    <dbReference type="NCBI Taxonomy" id="1852522"/>
    <lineage>
        <taxon>Bacteria</taxon>
        <taxon>Bacillati</taxon>
        <taxon>Bacillota</taxon>
        <taxon>Bacilli</taxon>
        <taxon>Bacillales</taxon>
        <taxon>Paenibacillaceae</taxon>
        <taxon>Paenibacillus</taxon>
    </lineage>
</organism>
<keyword evidence="3" id="KW-0444">Lipid biosynthesis</keyword>
<evidence type="ECO:0000256" key="9">
    <source>
        <dbReference type="ARBA" id="ARBA00022842"/>
    </source>
</evidence>
<dbReference type="InterPro" id="IPR045540">
    <property type="entry name" value="YegS/DAGK_C"/>
</dbReference>
<evidence type="ECO:0000259" key="13">
    <source>
        <dbReference type="PROSITE" id="PS50146"/>
    </source>
</evidence>
<keyword evidence="12" id="KW-1208">Phospholipid metabolism</keyword>
<protein>
    <submittedName>
        <fullName evidence="14">Lipid kinase, YegS/Rv2252/BmrU family</fullName>
    </submittedName>
</protein>
<dbReference type="EMBL" id="FXAZ01000004">
    <property type="protein sequence ID" value="SMG50573.1"/>
    <property type="molecule type" value="Genomic_DNA"/>
</dbReference>
<dbReference type="Gene3D" id="3.40.50.10330">
    <property type="entry name" value="Probable inorganic polyphosphate/atp-NAD kinase, domain 1"/>
    <property type="match status" value="1"/>
</dbReference>
<comment type="cofactor">
    <cofactor evidence="1">
        <name>Mg(2+)</name>
        <dbReference type="ChEBI" id="CHEBI:18420"/>
    </cofactor>
</comment>
<keyword evidence="6" id="KW-0547">Nucleotide-binding</keyword>
<dbReference type="PANTHER" id="PTHR12358">
    <property type="entry name" value="SPHINGOSINE KINASE"/>
    <property type="match status" value="1"/>
</dbReference>
<comment type="similarity">
    <text evidence="2">Belongs to the diacylglycerol/lipid kinase family.</text>
</comment>
<keyword evidence="7 14" id="KW-0418">Kinase</keyword>
<evidence type="ECO:0000256" key="4">
    <source>
        <dbReference type="ARBA" id="ARBA00022679"/>
    </source>
</evidence>
<dbReference type="InterPro" id="IPR001206">
    <property type="entry name" value="Diacylglycerol_kinase_cat_dom"/>
</dbReference>
<evidence type="ECO:0000256" key="11">
    <source>
        <dbReference type="ARBA" id="ARBA00023209"/>
    </source>
</evidence>
<dbReference type="GO" id="GO:0046872">
    <property type="term" value="F:metal ion binding"/>
    <property type="evidence" value="ECO:0007669"/>
    <property type="project" value="UniProtKB-KW"/>
</dbReference>
<evidence type="ECO:0000256" key="12">
    <source>
        <dbReference type="ARBA" id="ARBA00023264"/>
    </source>
</evidence>
<proteinExistence type="inferred from homology"/>
<dbReference type="GO" id="GO:0005886">
    <property type="term" value="C:plasma membrane"/>
    <property type="evidence" value="ECO:0007669"/>
    <property type="project" value="TreeGrafter"/>
</dbReference>
<dbReference type="STRING" id="1852522.SAMN06295960_3139"/>
<dbReference type="SMART" id="SM00046">
    <property type="entry name" value="DAGKc"/>
    <property type="match status" value="1"/>
</dbReference>
<evidence type="ECO:0000313" key="14">
    <source>
        <dbReference type="EMBL" id="SMG50573.1"/>
    </source>
</evidence>
<dbReference type="GO" id="GO:0008654">
    <property type="term" value="P:phospholipid biosynthetic process"/>
    <property type="evidence" value="ECO:0007669"/>
    <property type="project" value="UniProtKB-KW"/>
</dbReference>
<dbReference type="SUPFAM" id="SSF111331">
    <property type="entry name" value="NAD kinase/diacylglycerol kinase-like"/>
    <property type="match status" value="1"/>
</dbReference>
<dbReference type="GO" id="GO:0016301">
    <property type="term" value="F:kinase activity"/>
    <property type="evidence" value="ECO:0007669"/>
    <property type="project" value="UniProtKB-KW"/>
</dbReference>
<keyword evidence="8" id="KW-0067">ATP-binding</keyword>
<dbReference type="NCBIfam" id="TIGR00147">
    <property type="entry name" value="YegS/Rv2252/BmrU family lipid kinase"/>
    <property type="match status" value="1"/>
</dbReference>
<keyword evidence="9" id="KW-0460">Magnesium</keyword>
<dbReference type="Pfam" id="PF19279">
    <property type="entry name" value="YegS_C"/>
    <property type="match status" value="1"/>
</dbReference>
<evidence type="ECO:0000256" key="5">
    <source>
        <dbReference type="ARBA" id="ARBA00022723"/>
    </source>
</evidence>
<sequence length="297" mass="32488">MNMFVINGSAGNGNALRVWKRLEPKLEHPYAVCLSTSGEEAFEQVNHHLQLYPKCTIIVIGGDGTIHRMLSLLAGSEAALGIIPAGSGNDTARGFGIPKRPEKALKVIQDAHIRSIDLLYAYDTWTLTALATGFDAEVAHAADTSWYKSWCNRLGLGSVAYLLGIIHTLIRYKPVDAVIEVDGQSTQYKQVWLCAVANTSTYGGGIRICPDAASNDGQFDLCIVHHASRLKLMLLLPTVLFGRHTRLRYVTIKRGRKARIEPSVPQLTIGDGEEAGNTPFVAELFPSKLRLLVPADR</sequence>
<keyword evidence="5" id="KW-0479">Metal-binding</keyword>
<dbReference type="InterPro" id="IPR017438">
    <property type="entry name" value="ATP-NAD_kinase_N"/>
</dbReference>
<evidence type="ECO:0000256" key="1">
    <source>
        <dbReference type="ARBA" id="ARBA00001946"/>
    </source>
</evidence>
<evidence type="ECO:0000256" key="7">
    <source>
        <dbReference type="ARBA" id="ARBA00022777"/>
    </source>
</evidence>
<dbReference type="PROSITE" id="PS50146">
    <property type="entry name" value="DAGK"/>
    <property type="match status" value="1"/>
</dbReference>
<dbReference type="InterPro" id="IPR050187">
    <property type="entry name" value="Lipid_Phosphate_FormReg"/>
</dbReference>
<dbReference type="PANTHER" id="PTHR12358:SF106">
    <property type="entry name" value="LIPID KINASE YEGS"/>
    <property type="match status" value="1"/>
</dbReference>
<dbReference type="Pfam" id="PF00781">
    <property type="entry name" value="DAGK_cat"/>
    <property type="match status" value="1"/>
</dbReference>
<keyword evidence="4" id="KW-0808">Transferase</keyword>
<evidence type="ECO:0000256" key="2">
    <source>
        <dbReference type="ARBA" id="ARBA00005983"/>
    </source>
</evidence>
<dbReference type="Gene3D" id="2.60.200.40">
    <property type="match status" value="1"/>
</dbReference>
<evidence type="ECO:0000313" key="15">
    <source>
        <dbReference type="Proteomes" id="UP000193834"/>
    </source>
</evidence>
<keyword evidence="15" id="KW-1185">Reference proteome</keyword>
<accession>A0A1X7LAY4</accession>
<evidence type="ECO:0000256" key="3">
    <source>
        <dbReference type="ARBA" id="ARBA00022516"/>
    </source>
</evidence>
<name>A0A1X7LAY4_9BACL</name>
<dbReference type="Proteomes" id="UP000193834">
    <property type="component" value="Unassembled WGS sequence"/>
</dbReference>
<dbReference type="InterPro" id="IPR005218">
    <property type="entry name" value="Diacylglycerol/lipid_kinase"/>
</dbReference>
<keyword evidence="11" id="KW-0594">Phospholipid biosynthesis</keyword>
<evidence type="ECO:0000256" key="10">
    <source>
        <dbReference type="ARBA" id="ARBA00023098"/>
    </source>
</evidence>
<feature type="domain" description="DAGKc" evidence="13">
    <location>
        <begin position="1"/>
        <end position="126"/>
    </location>
</feature>
<reference evidence="14 15" key="1">
    <citation type="submission" date="2017-04" db="EMBL/GenBank/DDBJ databases">
        <authorList>
            <person name="Afonso C.L."/>
            <person name="Miller P.J."/>
            <person name="Scott M.A."/>
            <person name="Spackman E."/>
            <person name="Goraichik I."/>
            <person name="Dimitrov K.M."/>
            <person name="Suarez D.L."/>
            <person name="Swayne D.E."/>
        </authorList>
    </citation>
    <scope>NUCLEOTIDE SEQUENCE [LARGE SCALE GENOMIC DNA]</scope>
    <source>
        <strain evidence="14 15">11</strain>
    </source>
</reference>
<gene>
    <name evidence="14" type="ORF">SAMN06295960_3139</name>
</gene>
<dbReference type="GO" id="GO:0005524">
    <property type="term" value="F:ATP binding"/>
    <property type="evidence" value="ECO:0007669"/>
    <property type="project" value="UniProtKB-KW"/>
</dbReference>
<dbReference type="AlphaFoldDB" id="A0A1X7LAY4"/>